<dbReference type="Pfam" id="PF00669">
    <property type="entry name" value="Flagellin_N"/>
    <property type="match status" value="1"/>
</dbReference>
<accession>A0A0A2SW67</accession>
<dbReference type="SUPFAM" id="SSF64518">
    <property type="entry name" value="Phase 1 flagellin"/>
    <property type="match status" value="1"/>
</dbReference>
<evidence type="ECO:0000256" key="5">
    <source>
        <dbReference type="ARBA" id="ARBA00023143"/>
    </source>
</evidence>
<dbReference type="InterPro" id="IPR013384">
    <property type="entry name" value="Flagell_FlgL"/>
</dbReference>
<protein>
    <recommendedName>
        <fullName evidence="6">Flagellin N-terminal domain-containing protein</fullName>
    </recommendedName>
</protein>
<comment type="caution">
    <text evidence="7">The sequence shown here is derived from an EMBL/GenBank/DDBJ whole genome shotgun (WGS) entry which is preliminary data.</text>
</comment>
<gene>
    <name evidence="7" type="ORF">EP47_04875</name>
</gene>
<dbReference type="GO" id="GO:0005198">
    <property type="term" value="F:structural molecule activity"/>
    <property type="evidence" value="ECO:0007669"/>
    <property type="project" value="InterPro"/>
</dbReference>
<reference evidence="7 8" key="1">
    <citation type="submission" date="2014-05" db="EMBL/GenBank/DDBJ databases">
        <authorList>
            <person name="Rizzardi K."/>
            <person name="Winiecka-Krusnell J."/>
            <person name="Ramliden M."/>
            <person name="Alm E."/>
            <person name="Andersson S."/>
            <person name="Byfors S."/>
        </authorList>
    </citation>
    <scope>NUCLEOTIDE SEQUENCE [LARGE SCALE GENOMIC DNA]</scope>
    <source>
        <strain evidence="7 8">LEGN</strain>
    </source>
</reference>
<dbReference type="GO" id="GO:0009424">
    <property type="term" value="C:bacterial-type flagellum hook"/>
    <property type="evidence" value="ECO:0007669"/>
    <property type="project" value="InterPro"/>
</dbReference>
<evidence type="ECO:0000259" key="6">
    <source>
        <dbReference type="Pfam" id="PF00669"/>
    </source>
</evidence>
<comment type="similarity">
    <text evidence="3">Belongs to the bacterial flagellin family.</text>
</comment>
<dbReference type="InterPro" id="IPR001029">
    <property type="entry name" value="Flagellin_N"/>
</dbReference>
<dbReference type="Proteomes" id="UP000054422">
    <property type="component" value="Unassembled WGS sequence"/>
</dbReference>
<evidence type="ECO:0000256" key="3">
    <source>
        <dbReference type="ARBA" id="ARBA00005709"/>
    </source>
</evidence>
<feature type="domain" description="Flagellin N-terminal" evidence="6">
    <location>
        <begin position="8"/>
        <end position="140"/>
    </location>
</feature>
<evidence type="ECO:0000256" key="4">
    <source>
        <dbReference type="ARBA" id="ARBA00022525"/>
    </source>
</evidence>
<organism evidence="7 8">
    <name type="scientific">Legionella norrlandica</name>
    <dbReference type="NCBI Taxonomy" id="1498499"/>
    <lineage>
        <taxon>Bacteria</taxon>
        <taxon>Pseudomonadati</taxon>
        <taxon>Pseudomonadota</taxon>
        <taxon>Gammaproteobacteria</taxon>
        <taxon>Legionellales</taxon>
        <taxon>Legionellaceae</taxon>
        <taxon>Legionella</taxon>
    </lineage>
</organism>
<dbReference type="GO" id="GO:0071973">
    <property type="term" value="P:bacterial-type flagellum-dependent cell motility"/>
    <property type="evidence" value="ECO:0007669"/>
    <property type="project" value="InterPro"/>
</dbReference>
<dbReference type="EMBL" id="JNCF01000011">
    <property type="protein sequence ID" value="KGP63699.1"/>
    <property type="molecule type" value="Genomic_DNA"/>
</dbReference>
<dbReference type="InterPro" id="IPR001492">
    <property type="entry name" value="Flagellin"/>
</dbReference>
<dbReference type="Gene3D" id="1.20.1330.10">
    <property type="entry name" value="f41 fragment of flagellin, N-terminal domain"/>
    <property type="match status" value="2"/>
</dbReference>
<evidence type="ECO:0000313" key="8">
    <source>
        <dbReference type="Proteomes" id="UP000054422"/>
    </source>
</evidence>
<dbReference type="PANTHER" id="PTHR42792">
    <property type="entry name" value="FLAGELLIN"/>
    <property type="match status" value="1"/>
</dbReference>
<dbReference type="NCBIfam" id="TIGR02550">
    <property type="entry name" value="flagell_flgL"/>
    <property type="match status" value="1"/>
</dbReference>
<dbReference type="OrthoDB" id="9768249at2"/>
<keyword evidence="8" id="KW-1185">Reference proteome</keyword>
<comment type="subcellular location">
    <subcellularLocation>
        <location evidence="1">Bacterial flagellum</location>
    </subcellularLocation>
    <subcellularLocation>
        <location evidence="2">Secreted</location>
    </subcellularLocation>
</comment>
<dbReference type="GO" id="GO:0005576">
    <property type="term" value="C:extracellular region"/>
    <property type="evidence" value="ECO:0007669"/>
    <property type="project" value="UniProtKB-SubCell"/>
</dbReference>
<dbReference type="RefSeq" id="WP_035888059.1">
    <property type="nucleotide sequence ID" value="NZ_JNCF01000011.1"/>
</dbReference>
<proteinExistence type="inferred from homology"/>
<evidence type="ECO:0000313" key="7">
    <source>
        <dbReference type="EMBL" id="KGP63699.1"/>
    </source>
</evidence>
<evidence type="ECO:0000256" key="2">
    <source>
        <dbReference type="ARBA" id="ARBA00004613"/>
    </source>
</evidence>
<keyword evidence="4" id="KW-0964">Secreted</keyword>
<name>A0A0A2SW67_9GAMM</name>
<dbReference type="AlphaFoldDB" id="A0A0A2SW67"/>
<keyword evidence="5" id="KW-0975">Bacterial flagellum</keyword>
<evidence type="ECO:0000256" key="1">
    <source>
        <dbReference type="ARBA" id="ARBA00004365"/>
    </source>
</evidence>
<dbReference type="PANTHER" id="PTHR42792:SF1">
    <property type="entry name" value="FLAGELLAR HOOK-ASSOCIATED PROTEIN 3"/>
    <property type="match status" value="1"/>
</dbReference>
<dbReference type="STRING" id="1498499.EP47_04875"/>
<sequence length="417" mass="46351">MRLPTVNQLKMQEKALTSQYELLNQLRIQSTTGKKLVSSSDNPILADQIKYVKNNLSQIKNYEYNLIVAEKITDEKSEIASQSLELLRNAKQILIQAQNETVNDSDRQVFANQLEGILKQFLSYANTRDENGNYIFSGISSSTAPFIHQDLGYVYQGSNENMQITIAPDNLINYTESGYNLFCAISNANSPYQATSLSTNTGTGLISDCYTIDNNSALIDNYTISFALNSQGQLVYSINGTQSGQVVPQPPSSIPDDAPLYVPGENVNFNGINYIISGSPNPGDNFSISPAKNQDVFTTIQHFINIIRKPVNTEADKVNLSQQLINIGDALEQAYRHFQSFESIVGNAGMRIDMQKEILENSIFVEEQLISNLSDADMVQVLSDLTQQMTAIQLTQEIYLKLQESFSSLLTVLRKGV</sequence>